<dbReference type="InterPro" id="IPR025868">
    <property type="entry name" value="Zn_ribbon_dom_put"/>
</dbReference>
<dbReference type="EMBL" id="ATBP01000091">
    <property type="protein sequence ID" value="ETR73056.1"/>
    <property type="molecule type" value="Genomic_DNA"/>
</dbReference>
<comment type="caution">
    <text evidence="2">The sequence shown here is derived from an EMBL/GenBank/DDBJ whole genome shotgun (WGS) entry which is preliminary data.</text>
</comment>
<reference evidence="3" key="1">
    <citation type="submission" date="2012-11" db="EMBL/GenBank/DDBJ databases">
        <authorList>
            <person name="Lucero-Rivera Y.E."/>
            <person name="Tovar-Ramirez D."/>
        </authorList>
    </citation>
    <scope>NUCLEOTIDE SEQUENCE [LARGE SCALE GENOMIC DNA]</scope>
    <source>
        <strain evidence="3">Araruama</strain>
    </source>
</reference>
<organism evidence="2 3">
    <name type="scientific">Candidatus Magnetoglobus multicellularis str. Araruama</name>
    <dbReference type="NCBI Taxonomy" id="890399"/>
    <lineage>
        <taxon>Bacteria</taxon>
        <taxon>Pseudomonadati</taxon>
        <taxon>Thermodesulfobacteriota</taxon>
        <taxon>Desulfobacteria</taxon>
        <taxon>Desulfobacterales</taxon>
        <taxon>Desulfobacteraceae</taxon>
        <taxon>Candidatus Magnetoglobus</taxon>
    </lineage>
</organism>
<evidence type="ECO:0000313" key="2">
    <source>
        <dbReference type="EMBL" id="ETR73056.1"/>
    </source>
</evidence>
<sequence length="76" mass="8882">MPMKKDPDQGGTNADGSKSLKYCSYCYQSGNFTQPNFTVRQMQDFCIDKMKEMGMPRFLAWIFTRSIPKLERWQTA</sequence>
<evidence type="ECO:0000259" key="1">
    <source>
        <dbReference type="Pfam" id="PF12674"/>
    </source>
</evidence>
<dbReference type="AlphaFoldDB" id="A0A1V1PE48"/>
<protein>
    <recommendedName>
        <fullName evidence="1">Putative zinc ribbon domain-containing protein</fullName>
    </recommendedName>
</protein>
<feature type="domain" description="Putative zinc ribbon" evidence="1">
    <location>
        <begin position="1"/>
        <end position="74"/>
    </location>
</feature>
<gene>
    <name evidence="2" type="ORF">OMM_07176</name>
</gene>
<evidence type="ECO:0000313" key="3">
    <source>
        <dbReference type="Proteomes" id="UP000189670"/>
    </source>
</evidence>
<name>A0A1V1PE48_9BACT</name>
<dbReference type="Proteomes" id="UP000189670">
    <property type="component" value="Unassembled WGS sequence"/>
</dbReference>
<dbReference type="Pfam" id="PF12674">
    <property type="entry name" value="Zn_ribbon_2"/>
    <property type="match status" value="1"/>
</dbReference>
<proteinExistence type="predicted"/>
<accession>A0A1V1PE48</accession>